<comment type="caution">
    <text evidence="1">The sequence shown here is derived from an EMBL/GenBank/DDBJ whole genome shotgun (WGS) entry which is preliminary data.</text>
</comment>
<evidence type="ECO:0008006" key="3">
    <source>
        <dbReference type="Google" id="ProtNLM"/>
    </source>
</evidence>
<proteinExistence type="predicted"/>
<gene>
    <name evidence="1" type="ORF">RNA01_13150</name>
</gene>
<dbReference type="EMBL" id="BJZP01000005">
    <property type="protein sequence ID" value="GEO84383.1"/>
    <property type="molecule type" value="Genomic_DNA"/>
</dbReference>
<organism evidence="1 2">
    <name type="scientific">Ciceribacter naphthalenivorans</name>
    <dbReference type="NCBI Taxonomy" id="1118451"/>
    <lineage>
        <taxon>Bacteria</taxon>
        <taxon>Pseudomonadati</taxon>
        <taxon>Pseudomonadota</taxon>
        <taxon>Alphaproteobacteria</taxon>
        <taxon>Hyphomicrobiales</taxon>
        <taxon>Rhizobiaceae</taxon>
        <taxon>Ciceribacter</taxon>
    </lineage>
</organism>
<name>A0A512HG06_9HYPH</name>
<keyword evidence="2" id="KW-1185">Reference proteome</keyword>
<sequence>MRAFPWEAVLDAGLCRLRLDPTVFWGLSLAEFTAMAGGLARRGERLKREGLERLMSAYPDGSSEGARLSTAP</sequence>
<dbReference type="OrthoDB" id="7582980at2"/>
<evidence type="ECO:0000313" key="1">
    <source>
        <dbReference type="EMBL" id="GEO84383.1"/>
    </source>
</evidence>
<dbReference type="Pfam" id="PF09550">
    <property type="entry name" value="Phage_TAC_6"/>
    <property type="match status" value="1"/>
</dbReference>
<dbReference type="InterPro" id="IPR019056">
    <property type="entry name" value="Phage_TAC_6"/>
</dbReference>
<reference evidence="1 2" key="1">
    <citation type="submission" date="2019-07" db="EMBL/GenBank/DDBJ databases">
        <title>Whole genome shotgun sequence of Rhizobium naphthalenivorans NBRC 107585.</title>
        <authorList>
            <person name="Hosoyama A."/>
            <person name="Uohara A."/>
            <person name="Ohji S."/>
            <person name="Ichikawa N."/>
        </authorList>
    </citation>
    <scope>NUCLEOTIDE SEQUENCE [LARGE SCALE GENOMIC DNA]</scope>
    <source>
        <strain evidence="1 2">NBRC 107585</strain>
    </source>
</reference>
<dbReference type="AlphaFoldDB" id="A0A512HG06"/>
<dbReference type="Proteomes" id="UP000321717">
    <property type="component" value="Unassembled WGS sequence"/>
</dbReference>
<protein>
    <recommendedName>
        <fullName evidence="3">Phage tail assembly chaperone</fullName>
    </recommendedName>
</protein>
<evidence type="ECO:0000313" key="2">
    <source>
        <dbReference type="Proteomes" id="UP000321717"/>
    </source>
</evidence>
<dbReference type="RefSeq" id="WP_147179175.1">
    <property type="nucleotide sequence ID" value="NZ_BJZP01000005.1"/>
</dbReference>
<accession>A0A512HG06</accession>